<dbReference type="AlphaFoldDB" id="A0A410PSB8"/>
<evidence type="ECO:0000313" key="1">
    <source>
        <dbReference type="EMBL" id="QAT41785.1"/>
    </source>
</evidence>
<gene>
    <name evidence="1" type="ORF">EQM06_00285</name>
</gene>
<dbReference type="Proteomes" id="UP000287601">
    <property type="component" value="Chromosome"/>
</dbReference>
<organism evidence="1 2">
    <name type="scientific">Aminipila luticellarii</name>
    <dbReference type="NCBI Taxonomy" id="2507160"/>
    <lineage>
        <taxon>Bacteria</taxon>
        <taxon>Bacillati</taxon>
        <taxon>Bacillota</taxon>
        <taxon>Clostridia</taxon>
        <taxon>Peptostreptococcales</taxon>
        <taxon>Anaerovoracaceae</taxon>
        <taxon>Aminipila</taxon>
    </lineage>
</organism>
<evidence type="ECO:0000313" key="2">
    <source>
        <dbReference type="Proteomes" id="UP000287601"/>
    </source>
</evidence>
<keyword evidence="2" id="KW-1185">Reference proteome</keyword>
<dbReference type="EMBL" id="CP035281">
    <property type="protein sequence ID" value="QAT41785.1"/>
    <property type="molecule type" value="Genomic_DNA"/>
</dbReference>
<name>A0A410PSB8_9FIRM</name>
<proteinExistence type="predicted"/>
<protein>
    <submittedName>
        <fullName evidence="1">Uncharacterized protein</fullName>
    </submittedName>
</protein>
<dbReference type="KEGG" id="amij:EQM06_00285"/>
<reference evidence="1 2" key="1">
    <citation type="submission" date="2019-01" db="EMBL/GenBank/DDBJ databases">
        <title>Draft genomes of a novel of Aminipila strains.</title>
        <authorList>
            <person name="Ma S."/>
        </authorList>
    </citation>
    <scope>NUCLEOTIDE SEQUENCE [LARGE SCALE GENOMIC DNA]</scope>
    <source>
        <strain evidence="2">JN-39</strain>
    </source>
</reference>
<accession>A0A410PSB8</accession>
<sequence>MKVKKPEEKKSMPEGLEPAFLQYCELLLTQLKLKIKEVELSQFKLLAEVPFEDGKFEYYSFDYSITPEKAVIDSNGIILNSRELLSKAGVKGNPLLLFFRKGEDEVSEISFPDDRDIAQKGYKGYINYRYSNLKDWSLDEEYSLKVDDHIITLWENLEGEAPFPYAVQTRERTRDFLSYTAQYTDTWEGQGIKVNTWIQFEKKRELIYWIKSTNPVAETHRGIHVGSTLQELKEKYRGDLAYEEDFKGAGDCFGFIPNDNTKRYIAFFVADEKVTEIWITDAFDERPFKKSFGYVDEDVKWQVYDYSDKLSERYAREIYVGQHKSDLDPDKVFNSFIAKELPMAAILETGLFKDGPGERTYYIVCQKKESGEKFNIEVVLKRIKLEHSVAVEEIWAAEKYRTQMIAS</sequence>